<proteinExistence type="predicted"/>
<dbReference type="Proteomes" id="UP001500973">
    <property type="component" value="Unassembled WGS sequence"/>
</dbReference>
<protein>
    <submittedName>
        <fullName evidence="1">Uncharacterized protein</fullName>
    </submittedName>
</protein>
<dbReference type="RefSeq" id="WP_344016330.1">
    <property type="nucleotide sequence ID" value="NZ_BAAAIZ010000118.1"/>
</dbReference>
<reference evidence="1 2" key="1">
    <citation type="journal article" date="2019" name="Int. J. Syst. Evol. Microbiol.">
        <title>The Global Catalogue of Microorganisms (GCM) 10K type strain sequencing project: providing services to taxonomists for standard genome sequencing and annotation.</title>
        <authorList>
            <consortium name="The Broad Institute Genomics Platform"/>
            <consortium name="The Broad Institute Genome Sequencing Center for Infectious Disease"/>
            <person name="Wu L."/>
            <person name="Ma J."/>
        </authorList>
    </citation>
    <scope>NUCLEOTIDE SEQUENCE [LARGE SCALE GENOMIC DNA]</scope>
    <source>
        <strain evidence="1 2">JCM 11756</strain>
    </source>
</reference>
<evidence type="ECO:0000313" key="2">
    <source>
        <dbReference type="Proteomes" id="UP001500973"/>
    </source>
</evidence>
<dbReference type="EMBL" id="BAAAIZ010000118">
    <property type="protein sequence ID" value="GAA1434495.1"/>
    <property type="molecule type" value="Genomic_DNA"/>
</dbReference>
<keyword evidence="2" id="KW-1185">Reference proteome</keyword>
<name>A0ABN1Z6M8_9ACTN</name>
<accession>A0ABN1Z6M8</accession>
<gene>
    <name evidence="1" type="ORF">GCM10009601_59080</name>
</gene>
<sequence>MELLTDLVLVRNDGIRRDKTGTTCSGEISRASTVEWELRIPGRPTLTIHDSRWLNGERDLVLYKPTVVPEMPATLSNLHNRLRSGISGTEKRGELRIMVFPTYVDKQGRPRIWKSLTTAGLANHVGLRHLRALTARKGVWLDRAYDRTGLPPVNLKNPQGVKPLQHALFFPADDDETPVAAFVCFRVAPVLRHIGWLPPDDE</sequence>
<organism evidence="1 2">
    <name type="scientific">Streptomyces thermospinosisporus</name>
    <dbReference type="NCBI Taxonomy" id="161482"/>
    <lineage>
        <taxon>Bacteria</taxon>
        <taxon>Bacillati</taxon>
        <taxon>Actinomycetota</taxon>
        <taxon>Actinomycetes</taxon>
        <taxon>Kitasatosporales</taxon>
        <taxon>Streptomycetaceae</taxon>
        <taxon>Streptomyces</taxon>
    </lineage>
</organism>
<evidence type="ECO:0000313" key="1">
    <source>
        <dbReference type="EMBL" id="GAA1434495.1"/>
    </source>
</evidence>
<comment type="caution">
    <text evidence="1">The sequence shown here is derived from an EMBL/GenBank/DDBJ whole genome shotgun (WGS) entry which is preliminary data.</text>
</comment>